<evidence type="ECO:0000313" key="3">
    <source>
        <dbReference type="Proteomes" id="UP001230496"/>
    </source>
</evidence>
<dbReference type="Pfam" id="PF07696">
    <property type="entry name" value="7TMR-DISMED2"/>
    <property type="match status" value="1"/>
</dbReference>
<reference evidence="2 3" key="1">
    <citation type="submission" date="2023-08" db="EMBL/GenBank/DDBJ databases">
        <title>Comparative genomics and taxonomic characterization of three novel marine species of genus Marivirga.</title>
        <authorList>
            <person name="Muhammad N."/>
            <person name="Kim S.-G."/>
        </authorList>
    </citation>
    <scope>NUCLEOTIDE SEQUENCE [LARGE SCALE GENOMIC DNA]</scope>
    <source>
        <strain evidence="2 3">BDSF4-3</strain>
    </source>
</reference>
<organism evidence="2 3">
    <name type="scientific">Marivirga salinarum</name>
    <dbReference type="NCBI Taxonomy" id="3059078"/>
    <lineage>
        <taxon>Bacteria</taxon>
        <taxon>Pseudomonadati</taxon>
        <taxon>Bacteroidota</taxon>
        <taxon>Cytophagia</taxon>
        <taxon>Cytophagales</taxon>
        <taxon>Marivirgaceae</taxon>
        <taxon>Marivirga</taxon>
    </lineage>
</organism>
<dbReference type="InterPro" id="IPR011622">
    <property type="entry name" value="7TMR_DISM_rcpt_extracell_dom2"/>
</dbReference>
<keyword evidence="3" id="KW-1185">Reference proteome</keyword>
<name>A0AA51NAN6_9BACT</name>
<protein>
    <submittedName>
        <fullName evidence="2">7TM-DISM domain-containing protein</fullName>
    </submittedName>
</protein>
<feature type="domain" description="7TM-DISM receptor extracellular" evidence="1">
    <location>
        <begin position="31"/>
        <end position="129"/>
    </location>
</feature>
<evidence type="ECO:0000313" key="2">
    <source>
        <dbReference type="EMBL" id="WMN11916.1"/>
    </source>
</evidence>
<accession>A0AA51NAN6</accession>
<dbReference type="KEGG" id="msaa:QYS49_31765"/>
<gene>
    <name evidence="2" type="ORF">QYS49_31765</name>
</gene>
<dbReference type="EMBL" id="CP129971">
    <property type="protein sequence ID" value="WMN11916.1"/>
    <property type="molecule type" value="Genomic_DNA"/>
</dbReference>
<dbReference type="Proteomes" id="UP001230496">
    <property type="component" value="Chromosome"/>
</dbReference>
<dbReference type="RefSeq" id="WP_308349657.1">
    <property type="nucleotide sequence ID" value="NZ_CP129971.1"/>
</dbReference>
<dbReference type="Gene3D" id="2.60.40.2380">
    <property type="match status" value="1"/>
</dbReference>
<proteinExistence type="predicted"/>
<dbReference type="AlphaFoldDB" id="A0AA51NAN6"/>
<sequence>MFIISIIFYLFIFNPLEIDRDQEEVILSMEELYSFEDRSNQLTFSDVKSPSFQSNFTQKPDFEPDDYNRNSTYWVKLNFKLPEYEGNYILEFYDQTIDSINVYLRQDGGLYRKYNLGDAYRFSSKSIKHI</sequence>
<evidence type="ECO:0000259" key="1">
    <source>
        <dbReference type="Pfam" id="PF07696"/>
    </source>
</evidence>